<dbReference type="InterPro" id="IPR012946">
    <property type="entry name" value="X8"/>
</dbReference>
<evidence type="ECO:0000256" key="2">
    <source>
        <dbReference type="ARBA" id="ARBA00008773"/>
    </source>
</evidence>
<dbReference type="InterPro" id="IPR010995">
    <property type="entry name" value="DNA_repair_Rad51/TF_NusA_a-hlx"/>
</dbReference>
<dbReference type="SUPFAM" id="SSF52540">
    <property type="entry name" value="P-loop containing nucleoside triphosphate hydrolases"/>
    <property type="match status" value="1"/>
</dbReference>
<dbReference type="InterPro" id="IPR020588">
    <property type="entry name" value="RecA_ATP-bd"/>
</dbReference>
<dbReference type="PROSITE" id="PS50162">
    <property type="entry name" value="RECA_2"/>
    <property type="match status" value="1"/>
</dbReference>
<keyword evidence="5" id="KW-0547">Nucleotide-binding</keyword>
<keyword evidence="7" id="KW-0067">ATP-binding</keyword>
<evidence type="ECO:0000259" key="12">
    <source>
        <dbReference type="PROSITE" id="PS50162"/>
    </source>
</evidence>
<evidence type="ECO:0000313" key="13">
    <source>
        <dbReference type="EMBL" id="KAF3551944.1"/>
    </source>
</evidence>
<sequence>MGRHDTYDKLIFFCLSILLLHIPLKNADALACNWGTQASHPIPPNIVVKLLRDNGFNKVKLFEADPGALRALGKSGIQVMVGIPNDLLATMASTVTNAELWVQQNVSQYISKYGTDIRYVAVGNEPFLKTYKDRFVKSTYPALQNVQAALVKAGLGRQVKVTVPLNADVYESGDGLPSSGDFRSDIKTLMVSIVRFLADSVSPITFNIYPFLSLNADPNFPREYAFFPGSGSGGGGGAKPVVDGSISYTNVFDANFDTLVSALEKNGFDAEKVEIIVGEVGWPTDGDVNASPALAQRFNQGLLNRIVQGQGTPRRKTAPEVYIFSLVDEDAKSIDPGKFERHWGIFSYDGAVKYPLSLGNGRQLVPAKGVRYQAREWCVLSPQAAAGNGPNGATWTSSVEYACQLADCTSLGPGSSCAGLDSAANASYAFNMYFQKMDHRRGSCVFNNLGVVTKIDPSSGSCRFPIEIDTSRLRPRKNSGAGEGKWGTVVTAAMAAMAVVWAAAGIASVDVKKLRDAGLCTVEGVAYTPRKDLLQIKGISDAKVDKIVEAGIATQLHAQRQEIIQITSGSRELDKVLEGGIETGSITELYGEFRSGKTQLCHTLCVTCQLPMDQGGGEGKAMYIDAEGTFRPQRLLQIADRFGLNGADVLENVAYARAYNTDHQSRLLLEAASMMVETRFALMIVDSATALYRTDFSGRGELSARQMHLAKFLRSLQKLADEFGVAVVITNQVVAQVDGSALFAGPQFKPIGGNIMAHATTTRTNNLILFPKSNYFDLSLPHSFEGFQLDD</sequence>
<dbReference type="InterPro" id="IPR027417">
    <property type="entry name" value="P-loop_NTPase"/>
</dbReference>
<dbReference type="InterPro" id="IPR003593">
    <property type="entry name" value="AAA+_ATPase"/>
</dbReference>
<dbReference type="Gene3D" id="1.20.58.1040">
    <property type="match status" value="1"/>
</dbReference>
<evidence type="ECO:0000256" key="5">
    <source>
        <dbReference type="ARBA" id="ARBA00022741"/>
    </source>
</evidence>
<reference evidence="13 14" key="1">
    <citation type="journal article" date="2020" name="BMC Genomics">
        <title>Intraspecific diversification of the crop wild relative Brassica cretica Lam. using demographic model selection.</title>
        <authorList>
            <person name="Kioukis A."/>
            <person name="Michalopoulou V.A."/>
            <person name="Briers L."/>
            <person name="Pirintsos S."/>
            <person name="Studholme D.J."/>
            <person name="Pavlidis P."/>
            <person name="Sarris P.F."/>
        </authorList>
    </citation>
    <scope>NUCLEOTIDE SEQUENCE [LARGE SCALE GENOMIC DNA]</scope>
    <source>
        <strain evidence="14">cv. PFS-1207/04</strain>
    </source>
</reference>
<dbReference type="NCBIfam" id="NF003301">
    <property type="entry name" value="PRK04301.1"/>
    <property type="match status" value="1"/>
</dbReference>
<dbReference type="InterPro" id="IPR000490">
    <property type="entry name" value="Glyco_hydro_17"/>
</dbReference>
<dbReference type="EC" id="3.2.1.39" evidence="3"/>
<keyword evidence="14" id="KW-1185">Reference proteome</keyword>
<keyword evidence="8 10" id="KW-0326">Glycosidase</keyword>
<dbReference type="SUPFAM" id="SSF51445">
    <property type="entry name" value="(Trans)glycosidases"/>
    <property type="match status" value="1"/>
</dbReference>
<accession>A0ABQ7CJ05</accession>
<evidence type="ECO:0000256" key="10">
    <source>
        <dbReference type="RuleBase" id="RU004336"/>
    </source>
</evidence>
<dbReference type="SUPFAM" id="SSF47794">
    <property type="entry name" value="Rad51 N-terminal domain-like"/>
    <property type="match status" value="1"/>
</dbReference>
<dbReference type="PANTHER" id="PTHR22942">
    <property type="entry name" value="RECA/RAD51/RADA DNA STRAND-PAIRING FAMILY MEMBER"/>
    <property type="match status" value="1"/>
</dbReference>
<dbReference type="EMBL" id="QGKV02000832">
    <property type="protein sequence ID" value="KAF3551944.1"/>
    <property type="molecule type" value="Genomic_DNA"/>
</dbReference>
<dbReference type="Pfam" id="PF00332">
    <property type="entry name" value="Glyco_hydro_17"/>
    <property type="match status" value="1"/>
</dbReference>
<dbReference type="Pfam" id="PF07983">
    <property type="entry name" value="X8"/>
    <property type="match status" value="1"/>
</dbReference>
<dbReference type="CDD" id="cd19513">
    <property type="entry name" value="Rad51"/>
    <property type="match status" value="1"/>
</dbReference>
<dbReference type="Gene3D" id="3.20.20.80">
    <property type="entry name" value="Glycosidases"/>
    <property type="match status" value="1"/>
</dbReference>
<evidence type="ECO:0000256" key="9">
    <source>
        <dbReference type="RuleBase" id="RU004335"/>
    </source>
</evidence>
<protein>
    <recommendedName>
        <fullName evidence="3">glucan endo-1,3-beta-D-glucosidase</fullName>
        <ecNumber evidence="3">3.2.1.39</ecNumber>
    </recommendedName>
</protein>
<proteinExistence type="inferred from homology"/>
<feature type="domain" description="RecA family profile 1" evidence="12">
    <location>
        <begin position="562"/>
        <end position="733"/>
    </location>
</feature>
<dbReference type="PANTHER" id="PTHR22942:SF39">
    <property type="entry name" value="DNA REPAIR PROTEIN RAD51 HOMOLOG 1"/>
    <property type="match status" value="1"/>
</dbReference>
<comment type="catalytic activity">
    <reaction evidence="1">
        <text>Hydrolysis of (1-&gt;3)-beta-D-glucosidic linkages in (1-&gt;3)-beta-D-glucans.</text>
        <dbReference type="EC" id="3.2.1.39"/>
    </reaction>
</comment>
<name>A0ABQ7CJ05_BRACR</name>
<dbReference type="Pfam" id="PF08423">
    <property type="entry name" value="Rad51"/>
    <property type="match status" value="1"/>
</dbReference>
<evidence type="ECO:0000256" key="1">
    <source>
        <dbReference type="ARBA" id="ARBA00000382"/>
    </source>
</evidence>
<dbReference type="Gene3D" id="3.40.50.300">
    <property type="entry name" value="P-loop containing nucleotide triphosphate hydrolases"/>
    <property type="match status" value="1"/>
</dbReference>
<gene>
    <name evidence="13" type="ORF">DY000_02000927</name>
</gene>
<evidence type="ECO:0000256" key="8">
    <source>
        <dbReference type="ARBA" id="ARBA00023295"/>
    </source>
</evidence>
<dbReference type="SMART" id="SM00768">
    <property type="entry name" value="X8"/>
    <property type="match status" value="1"/>
</dbReference>
<evidence type="ECO:0000256" key="11">
    <source>
        <dbReference type="SAM" id="SignalP"/>
    </source>
</evidence>
<dbReference type="SMART" id="SM00382">
    <property type="entry name" value="AAA"/>
    <property type="match status" value="1"/>
</dbReference>
<evidence type="ECO:0000256" key="4">
    <source>
        <dbReference type="ARBA" id="ARBA00022729"/>
    </source>
</evidence>
<organism evidence="13 14">
    <name type="scientific">Brassica cretica</name>
    <name type="common">Mustard</name>
    <dbReference type="NCBI Taxonomy" id="69181"/>
    <lineage>
        <taxon>Eukaryota</taxon>
        <taxon>Viridiplantae</taxon>
        <taxon>Streptophyta</taxon>
        <taxon>Embryophyta</taxon>
        <taxon>Tracheophyta</taxon>
        <taxon>Spermatophyta</taxon>
        <taxon>Magnoliopsida</taxon>
        <taxon>eudicotyledons</taxon>
        <taxon>Gunneridae</taxon>
        <taxon>Pentapetalae</taxon>
        <taxon>rosids</taxon>
        <taxon>malvids</taxon>
        <taxon>Brassicales</taxon>
        <taxon>Brassicaceae</taxon>
        <taxon>Brassiceae</taxon>
        <taxon>Brassica</taxon>
    </lineage>
</organism>
<dbReference type="InterPro" id="IPR017853">
    <property type="entry name" value="GH"/>
</dbReference>
<comment type="caution">
    <text evidence="13">The sequence shown here is derived from an EMBL/GenBank/DDBJ whole genome shotgun (WGS) entry which is preliminary data.</text>
</comment>
<evidence type="ECO:0000256" key="7">
    <source>
        <dbReference type="ARBA" id="ARBA00022840"/>
    </source>
</evidence>
<feature type="signal peptide" evidence="11">
    <location>
        <begin position="1"/>
        <end position="29"/>
    </location>
</feature>
<dbReference type="InterPro" id="IPR013632">
    <property type="entry name" value="Rad51_C"/>
</dbReference>
<evidence type="ECO:0000313" key="14">
    <source>
        <dbReference type="Proteomes" id="UP000266723"/>
    </source>
</evidence>
<dbReference type="PROSITE" id="PS00587">
    <property type="entry name" value="GLYCOSYL_HYDROL_F17"/>
    <property type="match status" value="1"/>
</dbReference>
<dbReference type="Proteomes" id="UP000266723">
    <property type="component" value="Unassembled WGS sequence"/>
</dbReference>
<dbReference type="Gene3D" id="1.10.150.20">
    <property type="entry name" value="5' to 3' exonuclease, C-terminal subdomain"/>
    <property type="match status" value="1"/>
</dbReference>
<evidence type="ECO:0000256" key="6">
    <source>
        <dbReference type="ARBA" id="ARBA00022801"/>
    </source>
</evidence>
<keyword evidence="6 10" id="KW-0378">Hydrolase</keyword>
<comment type="similarity">
    <text evidence="2 9">Belongs to the glycosyl hydrolase 17 family.</text>
</comment>
<keyword evidence="4 11" id="KW-0732">Signal</keyword>
<evidence type="ECO:0000256" key="3">
    <source>
        <dbReference type="ARBA" id="ARBA00012780"/>
    </source>
</evidence>
<feature type="chain" id="PRO_5046932530" description="glucan endo-1,3-beta-D-glucosidase" evidence="11">
    <location>
        <begin position="30"/>
        <end position="791"/>
    </location>
</feature>